<protein>
    <recommendedName>
        <fullName evidence="3">DUF6787 domain-containing protein</fullName>
    </recommendedName>
</protein>
<dbReference type="OrthoDB" id="270912at2759"/>
<feature type="transmembrane region" description="Helical" evidence="2">
    <location>
        <begin position="87"/>
        <end position="108"/>
    </location>
</feature>
<dbReference type="EMBL" id="KV442024">
    <property type="protein sequence ID" value="OAQ32560.1"/>
    <property type="molecule type" value="Genomic_DNA"/>
</dbReference>
<keyword evidence="5" id="KW-1185">Reference proteome</keyword>
<feature type="transmembrane region" description="Helical" evidence="2">
    <location>
        <begin position="128"/>
        <end position="152"/>
    </location>
</feature>
<dbReference type="InterPro" id="IPR046714">
    <property type="entry name" value="DUF6787"/>
</dbReference>
<gene>
    <name evidence="4" type="ORF">K457DRAFT_135112</name>
</gene>
<feature type="domain" description="DUF6787" evidence="3">
    <location>
        <begin position="92"/>
        <end position="168"/>
    </location>
</feature>
<sequence length="191" mass="21909">MSRTTQPITDHERRPLLQPEHDERAVLSTSSTIVDIQTHHERTSSHTTGGDAGVEGESEGLTHDEPKYDRLAHHREMVRERFSANWWIEWIIIFVVFSVTGSSTMLIVKPLMKALGLTGSLGSGPWSFRIAYIVLTLPLYSLMLLFISSLVCRRPYFENLLIRMWGRFVPTRLLRRCSSTSGRERERETAP</sequence>
<dbReference type="Proteomes" id="UP000078512">
    <property type="component" value="Unassembled WGS sequence"/>
</dbReference>
<reference evidence="4 5" key="1">
    <citation type="submission" date="2016-05" db="EMBL/GenBank/DDBJ databases">
        <title>Genome sequencing reveals origins of a unique bacterial endosymbiosis in the earliest lineages of terrestrial Fungi.</title>
        <authorList>
            <consortium name="DOE Joint Genome Institute"/>
            <person name="Uehling J."/>
            <person name="Gryganskyi A."/>
            <person name="Hameed K."/>
            <person name="Tschaplinski T."/>
            <person name="Misztal P."/>
            <person name="Wu S."/>
            <person name="Desiro A."/>
            <person name="Vande Pol N."/>
            <person name="Du Z.-Y."/>
            <person name="Zienkiewicz A."/>
            <person name="Zienkiewicz K."/>
            <person name="Morin E."/>
            <person name="Tisserant E."/>
            <person name="Splivallo R."/>
            <person name="Hainaut M."/>
            <person name="Henrissat B."/>
            <person name="Ohm R."/>
            <person name="Kuo A."/>
            <person name="Yan J."/>
            <person name="Lipzen A."/>
            <person name="Nolan M."/>
            <person name="Labutti K."/>
            <person name="Barry K."/>
            <person name="Goldstein A."/>
            <person name="Labbe J."/>
            <person name="Schadt C."/>
            <person name="Tuskan G."/>
            <person name="Grigoriev I."/>
            <person name="Martin F."/>
            <person name="Vilgalys R."/>
            <person name="Bonito G."/>
        </authorList>
    </citation>
    <scope>NUCLEOTIDE SEQUENCE [LARGE SCALE GENOMIC DNA]</scope>
    <source>
        <strain evidence="4 5">AG-77</strain>
    </source>
</reference>
<evidence type="ECO:0000313" key="4">
    <source>
        <dbReference type="EMBL" id="OAQ32560.1"/>
    </source>
</evidence>
<evidence type="ECO:0000259" key="3">
    <source>
        <dbReference type="Pfam" id="PF20584"/>
    </source>
</evidence>
<keyword evidence="2" id="KW-0812">Transmembrane</keyword>
<evidence type="ECO:0000256" key="2">
    <source>
        <dbReference type="SAM" id="Phobius"/>
    </source>
</evidence>
<evidence type="ECO:0000313" key="5">
    <source>
        <dbReference type="Proteomes" id="UP000078512"/>
    </source>
</evidence>
<proteinExistence type="predicted"/>
<evidence type="ECO:0000256" key="1">
    <source>
        <dbReference type="SAM" id="MobiDB-lite"/>
    </source>
</evidence>
<keyword evidence="2" id="KW-0472">Membrane</keyword>
<organism evidence="4 5">
    <name type="scientific">Linnemannia elongata AG-77</name>
    <dbReference type="NCBI Taxonomy" id="1314771"/>
    <lineage>
        <taxon>Eukaryota</taxon>
        <taxon>Fungi</taxon>
        <taxon>Fungi incertae sedis</taxon>
        <taxon>Mucoromycota</taxon>
        <taxon>Mortierellomycotina</taxon>
        <taxon>Mortierellomycetes</taxon>
        <taxon>Mortierellales</taxon>
        <taxon>Mortierellaceae</taxon>
        <taxon>Linnemannia</taxon>
    </lineage>
</organism>
<keyword evidence="2" id="KW-1133">Transmembrane helix</keyword>
<accession>A0A197K503</accession>
<dbReference type="Pfam" id="PF20584">
    <property type="entry name" value="DUF6787"/>
    <property type="match status" value="1"/>
</dbReference>
<name>A0A197K503_9FUNG</name>
<feature type="region of interest" description="Disordered" evidence="1">
    <location>
        <begin position="39"/>
        <end position="65"/>
    </location>
</feature>
<dbReference type="AlphaFoldDB" id="A0A197K503"/>